<evidence type="ECO:0000256" key="2">
    <source>
        <dbReference type="ARBA" id="ARBA00010877"/>
    </source>
</evidence>
<dbReference type="GO" id="GO:0061617">
    <property type="term" value="C:MICOS complex"/>
    <property type="evidence" value="ECO:0007669"/>
    <property type="project" value="TreeGrafter"/>
</dbReference>
<feature type="region of interest" description="Disordered" evidence="9">
    <location>
        <begin position="44"/>
        <end position="69"/>
    </location>
</feature>
<evidence type="ECO:0000256" key="1">
    <source>
        <dbReference type="ARBA" id="ARBA00004273"/>
    </source>
</evidence>
<feature type="region of interest" description="Disordered" evidence="9">
    <location>
        <begin position="145"/>
        <end position="181"/>
    </location>
</feature>
<dbReference type="PANTHER" id="PTHR15415">
    <property type="entry name" value="MITOFILIN"/>
    <property type="match status" value="1"/>
</dbReference>
<reference evidence="11" key="1">
    <citation type="journal article" date="2022" name="Proc. Natl. Acad. Sci. U.S.A.">
        <title>Life cycle and functional genomics of the unicellular red alga Galdieria for elucidating algal and plant evolution and industrial use.</title>
        <authorList>
            <person name="Hirooka S."/>
            <person name="Itabashi T."/>
            <person name="Ichinose T.M."/>
            <person name="Onuma R."/>
            <person name="Fujiwara T."/>
            <person name="Yamashita S."/>
            <person name="Jong L.W."/>
            <person name="Tomita R."/>
            <person name="Iwane A.H."/>
            <person name="Miyagishima S.Y."/>
        </authorList>
    </citation>
    <scope>NUCLEOTIDE SEQUENCE</scope>
    <source>
        <strain evidence="11">NBRC 102759</strain>
    </source>
</reference>
<evidence type="ECO:0000256" key="8">
    <source>
        <dbReference type="SAM" id="Coils"/>
    </source>
</evidence>
<name>A0A9C7PYJ9_9RHOD</name>
<comment type="caution">
    <text evidence="11">The sequence shown here is derived from an EMBL/GenBank/DDBJ whole genome shotgun (WGS) entry which is preliminary data.</text>
</comment>
<gene>
    <name evidence="11" type="ORF">GpartN1_g3668.t1</name>
</gene>
<dbReference type="GO" id="GO:0042407">
    <property type="term" value="P:cristae formation"/>
    <property type="evidence" value="ECO:0007669"/>
    <property type="project" value="TreeGrafter"/>
</dbReference>
<comment type="similarity">
    <text evidence="2">Belongs to the MICOS complex subunit Mic60 family.</text>
</comment>
<protein>
    <recommendedName>
        <fullName evidence="13">MICOS complex subunit MIC60</fullName>
    </recommendedName>
</protein>
<feature type="compositionally biased region" description="Polar residues" evidence="9">
    <location>
        <begin position="44"/>
        <end position="61"/>
    </location>
</feature>
<keyword evidence="12" id="KW-1185">Reference proteome</keyword>
<reference evidence="11" key="2">
    <citation type="submission" date="2022-01" db="EMBL/GenBank/DDBJ databases">
        <authorList>
            <person name="Hirooka S."/>
            <person name="Miyagishima S.Y."/>
        </authorList>
    </citation>
    <scope>NUCLEOTIDE SEQUENCE</scope>
    <source>
        <strain evidence="11">NBRC 102759</strain>
    </source>
</reference>
<feature type="transmembrane region" description="Helical" evidence="10">
    <location>
        <begin position="74"/>
        <end position="94"/>
    </location>
</feature>
<sequence>MTLYDWNRCRLLYKYTQNVVFHNNKLTESNFFTLSKRWRRCFSSDNDNSSKASEGQTSNKSIPRLRIKPRKRNTAPLAVAIVAIPLAAVGFRAYREPSFYDELQSHVPFLLPNRKVSLSSSDQSTSQSENNSNNSLASIIVEENSSSSMDLPSQPTLVEQKSQGNQSLTSPSSMEEEKDVSKTILETVNAFSQTLNEEMYNKRDAASSNLLSAVKVYNQEANSQESEWSTSTRRNSPMRDILDKVHHENLGVDELRQLIQQAIGQLEEQNRWEAFRLQEAVRAQALQDQQDFEKTKAEIEQYYSQKFVEEWKLIQQEMERRLEEQLKNGYESIESQLREEMEAKLAQRSAELEEEYEQRRKSLVEEMDARLRGILEQERKNRLRMLENLQVQVRALRNQFIENSNFQQLSSYAHRVSCIAYGLEGLLEASQPFSSELEKMKMIMKDMSMKEPTKRADEVSYIEMLSCLISSIPNEAAEKGIPSEVELIHRFRGILKHLRYAALIPEEKVSSIWSHMVAYVISWLKIPERGLAQGTDAESKISRAEYFVTKHNLLQAVRELEGLNGLCAELVSDWLSLARWRVAVQQAVQVSRAFVVLEEEALA</sequence>
<evidence type="ECO:0000256" key="9">
    <source>
        <dbReference type="SAM" id="MobiDB-lite"/>
    </source>
</evidence>
<keyword evidence="8" id="KW-0175">Coiled coil</keyword>
<keyword evidence="5 10" id="KW-1133">Transmembrane helix</keyword>
<keyword evidence="7 10" id="KW-0472">Membrane</keyword>
<evidence type="ECO:0000313" key="11">
    <source>
        <dbReference type="EMBL" id="GJQ11877.1"/>
    </source>
</evidence>
<feature type="compositionally biased region" description="Polar residues" evidence="9">
    <location>
        <begin position="145"/>
        <end position="173"/>
    </location>
</feature>
<evidence type="ECO:0000313" key="12">
    <source>
        <dbReference type="Proteomes" id="UP001061958"/>
    </source>
</evidence>
<keyword evidence="3 10" id="KW-0812">Transmembrane</keyword>
<keyword evidence="6" id="KW-0496">Mitochondrion</keyword>
<evidence type="ECO:0000256" key="3">
    <source>
        <dbReference type="ARBA" id="ARBA00022692"/>
    </source>
</evidence>
<feature type="coiled-coil region" evidence="8">
    <location>
        <begin position="308"/>
        <end position="399"/>
    </location>
</feature>
<dbReference type="PANTHER" id="PTHR15415:SF7">
    <property type="entry name" value="MICOS COMPLEX SUBUNIT MIC60"/>
    <property type="match status" value="1"/>
</dbReference>
<dbReference type="InterPro" id="IPR019133">
    <property type="entry name" value="MIC60"/>
</dbReference>
<dbReference type="Pfam" id="PF09731">
    <property type="entry name" value="Mitofilin"/>
    <property type="match status" value="1"/>
</dbReference>
<evidence type="ECO:0008006" key="13">
    <source>
        <dbReference type="Google" id="ProtNLM"/>
    </source>
</evidence>
<evidence type="ECO:0000256" key="10">
    <source>
        <dbReference type="SAM" id="Phobius"/>
    </source>
</evidence>
<evidence type="ECO:0000256" key="6">
    <source>
        <dbReference type="ARBA" id="ARBA00023128"/>
    </source>
</evidence>
<evidence type="ECO:0000256" key="5">
    <source>
        <dbReference type="ARBA" id="ARBA00022989"/>
    </source>
</evidence>
<dbReference type="Proteomes" id="UP001061958">
    <property type="component" value="Unassembled WGS sequence"/>
</dbReference>
<accession>A0A9C7PYJ9</accession>
<dbReference type="EMBL" id="BQMJ01000028">
    <property type="protein sequence ID" value="GJQ11877.1"/>
    <property type="molecule type" value="Genomic_DNA"/>
</dbReference>
<dbReference type="AlphaFoldDB" id="A0A9C7PYJ9"/>
<dbReference type="OrthoDB" id="10261039at2759"/>
<organism evidence="11 12">
    <name type="scientific">Galdieria partita</name>
    <dbReference type="NCBI Taxonomy" id="83374"/>
    <lineage>
        <taxon>Eukaryota</taxon>
        <taxon>Rhodophyta</taxon>
        <taxon>Bangiophyceae</taxon>
        <taxon>Galdieriales</taxon>
        <taxon>Galdieriaceae</taxon>
        <taxon>Galdieria</taxon>
    </lineage>
</organism>
<evidence type="ECO:0000256" key="4">
    <source>
        <dbReference type="ARBA" id="ARBA00022792"/>
    </source>
</evidence>
<keyword evidence="4" id="KW-0999">Mitochondrion inner membrane</keyword>
<evidence type="ECO:0000256" key="7">
    <source>
        <dbReference type="ARBA" id="ARBA00023136"/>
    </source>
</evidence>
<proteinExistence type="inferred from homology"/>
<comment type="subcellular location">
    <subcellularLocation>
        <location evidence="1">Mitochondrion inner membrane</location>
    </subcellularLocation>
</comment>